<dbReference type="KEGG" id="bfo:118422204"/>
<dbReference type="InterPro" id="IPR000421">
    <property type="entry name" value="FA58C"/>
</dbReference>
<dbReference type="PROSITE" id="PS01285">
    <property type="entry name" value="FA58C_1"/>
    <property type="match status" value="1"/>
</dbReference>
<name>A0A9J7LMH9_BRAFL</name>
<comment type="caution">
    <text evidence="6">Lacks conserved residue(s) required for the propagation of feature annotation.</text>
</comment>
<dbReference type="RefSeq" id="XP_035685612.1">
    <property type="nucleotide sequence ID" value="XM_035829719.1"/>
</dbReference>
<keyword evidence="5" id="KW-0325">Glycoprotein</keyword>
<evidence type="ECO:0000256" key="4">
    <source>
        <dbReference type="ARBA" id="ARBA00023157"/>
    </source>
</evidence>
<dbReference type="InterPro" id="IPR008979">
    <property type="entry name" value="Galactose-bd-like_sf"/>
</dbReference>
<feature type="domain" description="Pentraxin (PTX)" evidence="9">
    <location>
        <begin position="1"/>
        <end position="194"/>
    </location>
</feature>
<dbReference type="AlphaFoldDB" id="A0A9J7LMH9"/>
<dbReference type="InterPro" id="IPR051360">
    <property type="entry name" value="Neuronal_Pentraxin_Related"/>
</dbReference>
<evidence type="ECO:0000256" key="6">
    <source>
        <dbReference type="PROSITE-ProRule" id="PRU01172"/>
    </source>
</evidence>
<dbReference type="Gene3D" id="2.60.120.200">
    <property type="match status" value="2"/>
</dbReference>
<feature type="domain" description="F5/8 type C" evidence="8">
    <location>
        <begin position="181"/>
        <end position="337"/>
    </location>
</feature>
<evidence type="ECO:0000256" key="7">
    <source>
        <dbReference type="SAM" id="MobiDB-lite"/>
    </source>
</evidence>
<dbReference type="PANTHER" id="PTHR19277">
    <property type="entry name" value="PENTRAXIN"/>
    <property type="match status" value="1"/>
</dbReference>
<dbReference type="Proteomes" id="UP000001554">
    <property type="component" value="Chromosome 9"/>
</dbReference>
<gene>
    <name evidence="11" type="primary">LOC118422204</name>
</gene>
<dbReference type="SUPFAM" id="SSF49899">
    <property type="entry name" value="Concanavalin A-like lectins/glucanases"/>
    <property type="match status" value="2"/>
</dbReference>
<reference evidence="11" key="2">
    <citation type="submission" date="2025-08" db="UniProtKB">
        <authorList>
            <consortium name="RefSeq"/>
        </authorList>
    </citation>
    <scope>IDENTIFICATION</scope>
    <source>
        <strain evidence="11">S238N-H82</strain>
        <tissue evidence="11">Testes</tissue>
    </source>
</reference>
<dbReference type="SUPFAM" id="SSF49785">
    <property type="entry name" value="Galactose-binding domain-like"/>
    <property type="match status" value="1"/>
</dbReference>
<evidence type="ECO:0000256" key="3">
    <source>
        <dbReference type="ARBA" id="ARBA00022837"/>
    </source>
</evidence>
<dbReference type="InterPro" id="IPR013320">
    <property type="entry name" value="ConA-like_dom_sf"/>
</dbReference>
<evidence type="ECO:0000256" key="2">
    <source>
        <dbReference type="ARBA" id="ARBA00022723"/>
    </source>
</evidence>
<dbReference type="PROSITE" id="PS51828">
    <property type="entry name" value="PTX_2"/>
    <property type="match status" value="1"/>
</dbReference>
<dbReference type="InterPro" id="IPR001759">
    <property type="entry name" value="PTX_dom"/>
</dbReference>
<evidence type="ECO:0000259" key="9">
    <source>
        <dbReference type="PROSITE" id="PS51828"/>
    </source>
</evidence>
<protein>
    <submittedName>
        <fullName evidence="11">Adhesion G-protein coupled receptor G4-like</fullName>
    </submittedName>
</protein>
<dbReference type="PANTHER" id="PTHR19277:SF161">
    <property type="entry name" value="LAMININ G DOMAIN-CONTAINING PROTEIN"/>
    <property type="match status" value="1"/>
</dbReference>
<dbReference type="Pfam" id="PF00754">
    <property type="entry name" value="F5_F8_type_C"/>
    <property type="match status" value="1"/>
</dbReference>
<comment type="cofactor">
    <cofactor evidence="1">
        <name>Ca(2+)</name>
        <dbReference type="ChEBI" id="CHEBI:29108"/>
    </cofactor>
</comment>
<dbReference type="SMART" id="SM00159">
    <property type="entry name" value="PTX"/>
    <property type="match status" value="1"/>
</dbReference>
<sequence>MTFPEPASTSNYVRLNVTTPPGLDALTTCVQLHISNTTNGVLFSGDQIALTYYGLFRFWINGAYKHAGTNETSLNLDDGRCHTVCYTWLSQDGRWSFYVDGQQVGAGSGLATGHVIRTGPAWIIGQVEDSGGLFDVDQVYTGDMSCLNVWDRVLSPREADLTLRKCGQGGNVLDWSREAWTIHGSVSLTDNQCDAFRSPSMSASSQYNNTEGPDNGVLDFPLSGGWAPRTPDQREWLMVDLHKTYFVTAIITQGRDEQFSGHMVTSYSITYGEHSGDEVTYSDDDGLTVTFPGNTDRNTPVRNELSSYSGAITARYVKFHPLTWRDWPSMRAGVVAHSALEPVGRWPLNEQDGARDVTGNGNDGIASGPQVVEGPGGPESQAFLFNGSSHIRILNDGGLDVRYSYTILAHVYMDPTVASGPLFEYDYQGDFNRGVYLWQRNNSIHTA</sequence>
<accession>A0A9J7LMH9</accession>
<dbReference type="GeneID" id="118422204"/>
<proteinExistence type="predicted"/>
<dbReference type="Gene3D" id="2.60.120.260">
    <property type="entry name" value="Galactose-binding domain-like"/>
    <property type="match status" value="1"/>
</dbReference>
<reference evidence="10" key="1">
    <citation type="journal article" date="2020" name="Nat. Ecol. Evol.">
        <title>Deeply conserved synteny resolves early events in vertebrate evolution.</title>
        <authorList>
            <person name="Simakov O."/>
            <person name="Marletaz F."/>
            <person name="Yue J.X."/>
            <person name="O'Connell B."/>
            <person name="Jenkins J."/>
            <person name="Brandt A."/>
            <person name="Calef R."/>
            <person name="Tung C.H."/>
            <person name="Huang T.K."/>
            <person name="Schmutz J."/>
            <person name="Satoh N."/>
            <person name="Yu J.K."/>
            <person name="Putnam N.H."/>
            <person name="Green R.E."/>
            <person name="Rokhsar D.S."/>
        </authorList>
    </citation>
    <scope>NUCLEOTIDE SEQUENCE [LARGE SCALE GENOMIC DNA]</scope>
    <source>
        <strain evidence="10">S238N-H82</strain>
    </source>
</reference>
<dbReference type="SMART" id="SM00231">
    <property type="entry name" value="FA58C"/>
    <property type="match status" value="1"/>
</dbReference>
<dbReference type="Pfam" id="PF00354">
    <property type="entry name" value="Pentaxin"/>
    <property type="match status" value="1"/>
</dbReference>
<evidence type="ECO:0000256" key="5">
    <source>
        <dbReference type="ARBA" id="ARBA00023180"/>
    </source>
</evidence>
<feature type="region of interest" description="Disordered" evidence="7">
    <location>
        <begin position="348"/>
        <end position="379"/>
    </location>
</feature>
<keyword evidence="2" id="KW-0479">Metal-binding</keyword>
<evidence type="ECO:0000313" key="11">
    <source>
        <dbReference type="RefSeq" id="XP_035685612.1"/>
    </source>
</evidence>
<organism evidence="10 11">
    <name type="scientific">Branchiostoma floridae</name>
    <name type="common">Florida lancelet</name>
    <name type="synonym">Amphioxus</name>
    <dbReference type="NCBI Taxonomy" id="7739"/>
    <lineage>
        <taxon>Eukaryota</taxon>
        <taxon>Metazoa</taxon>
        <taxon>Chordata</taxon>
        <taxon>Cephalochordata</taxon>
        <taxon>Leptocardii</taxon>
        <taxon>Amphioxiformes</taxon>
        <taxon>Branchiostomatidae</taxon>
        <taxon>Branchiostoma</taxon>
    </lineage>
</organism>
<dbReference type="GO" id="GO:0046872">
    <property type="term" value="F:metal ion binding"/>
    <property type="evidence" value="ECO:0007669"/>
    <property type="project" value="UniProtKB-KW"/>
</dbReference>
<evidence type="ECO:0000313" key="10">
    <source>
        <dbReference type="Proteomes" id="UP000001554"/>
    </source>
</evidence>
<evidence type="ECO:0000259" key="8">
    <source>
        <dbReference type="PROSITE" id="PS50022"/>
    </source>
</evidence>
<keyword evidence="10" id="KW-1185">Reference proteome</keyword>
<dbReference type="OrthoDB" id="8871962at2759"/>
<evidence type="ECO:0000256" key="1">
    <source>
        <dbReference type="ARBA" id="ARBA00001913"/>
    </source>
</evidence>
<dbReference type="PRINTS" id="PR00895">
    <property type="entry name" value="PENTAXIN"/>
</dbReference>
<keyword evidence="3" id="KW-0106">Calcium</keyword>
<dbReference type="PROSITE" id="PS50022">
    <property type="entry name" value="FA58C_3"/>
    <property type="match status" value="1"/>
</dbReference>
<keyword evidence="4" id="KW-1015">Disulfide bond</keyword>
<dbReference type="CDD" id="cd00057">
    <property type="entry name" value="FA58C"/>
    <property type="match status" value="1"/>
</dbReference>